<sequence>NLASLGRFNLRPPRGISGQLHLLAGHLLRVGSSLIKWREHKLHDLGHHQELLKLSFSRTLWNQALEVFFLFLKMNFSSIANENEFLDAYGSSRSSAKTASSHLCRPKSSVNPFSPMKCWCAAARSTSQIQISSNNNPFVN</sequence>
<accession>A0A0S3T8Z9</accession>
<evidence type="ECO:0000313" key="2">
    <source>
        <dbReference type="Proteomes" id="UP000291084"/>
    </source>
</evidence>
<protein>
    <submittedName>
        <fullName evidence="1">Uncharacterized protein</fullName>
    </submittedName>
</protein>
<reference evidence="1 2" key="1">
    <citation type="journal article" date="2015" name="Sci. Rep.">
        <title>The power of single molecule real-time sequencing technology in the de novo assembly of a eukaryotic genome.</title>
        <authorList>
            <person name="Sakai H."/>
            <person name="Naito K."/>
            <person name="Ogiso-Tanaka E."/>
            <person name="Takahashi Y."/>
            <person name="Iseki K."/>
            <person name="Muto C."/>
            <person name="Satou K."/>
            <person name="Teruya K."/>
            <person name="Shiroma A."/>
            <person name="Shimoji M."/>
            <person name="Hirano T."/>
            <person name="Itoh T."/>
            <person name="Kaga A."/>
            <person name="Tomooka N."/>
        </authorList>
    </citation>
    <scope>NUCLEOTIDE SEQUENCE [LARGE SCALE GENOMIC DNA]</scope>
    <source>
        <strain evidence="2">cv. Shumari</strain>
    </source>
</reference>
<gene>
    <name evidence="1" type="primary">Vigan.11G097400</name>
    <name evidence="1" type="ORF">VIGAN_11097400</name>
</gene>
<feature type="non-terminal residue" evidence="1">
    <location>
        <position position="1"/>
    </location>
</feature>
<keyword evidence="2" id="KW-1185">Reference proteome</keyword>
<dbReference type="EMBL" id="AP015044">
    <property type="protein sequence ID" value="BAU01691.1"/>
    <property type="molecule type" value="Genomic_DNA"/>
</dbReference>
<dbReference type="AlphaFoldDB" id="A0A0S3T8Z9"/>
<proteinExistence type="predicted"/>
<evidence type="ECO:0000313" key="1">
    <source>
        <dbReference type="EMBL" id="BAU01691.1"/>
    </source>
</evidence>
<name>A0A0S3T8Z9_PHAAN</name>
<dbReference type="Proteomes" id="UP000291084">
    <property type="component" value="Chromosome 11"/>
</dbReference>
<organism evidence="1 2">
    <name type="scientific">Vigna angularis var. angularis</name>
    <dbReference type="NCBI Taxonomy" id="157739"/>
    <lineage>
        <taxon>Eukaryota</taxon>
        <taxon>Viridiplantae</taxon>
        <taxon>Streptophyta</taxon>
        <taxon>Embryophyta</taxon>
        <taxon>Tracheophyta</taxon>
        <taxon>Spermatophyta</taxon>
        <taxon>Magnoliopsida</taxon>
        <taxon>eudicotyledons</taxon>
        <taxon>Gunneridae</taxon>
        <taxon>Pentapetalae</taxon>
        <taxon>rosids</taxon>
        <taxon>fabids</taxon>
        <taxon>Fabales</taxon>
        <taxon>Fabaceae</taxon>
        <taxon>Papilionoideae</taxon>
        <taxon>50 kb inversion clade</taxon>
        <taxon>NPAAA clade</taxon>
        <taxon>indigoferoid/millettioid clade</taxon>
        <taxon>Phaseoleae</taxon>
        <taxon>Vigna</taxon>
    </lineage>
</organism>